<dbReference type="Pfam" id="PF03176">
    <property type="entry name" value="MMPL"/>
    <property type="match status" value="1"/>
</dbReference>
<dbReference type="EMBL" id="CP011125">
    <property type="protein sequence ID" value="AKF11326.1"/>
    <property type="molecule type" value="Genomic_DNA"/>
</dbReference>
<dbReference type="PANTHER" id="PTHR33406">
    <property type="entry name" value="MEMBRANE PROTEIN MJ1562-RELATED"/>
    <property type="match status" value="1"/>
</dbReference>
<evidence type="ECO:0000259" key="7">
    <source>
        <dbReference type="Pfam" id="PF03176"/>
    </source>
</evidence>
<dbReference type="SUPFAM" id="SSF82866">
    <property type="entry name" value="Multidrug efflux transporter AcrB transmembrane domain"/>
    <property type="match status" value="2"/>
</dbReference>
<dbReference type="STRING" id="927083.DB32_008475"/>
<feature type="transmembrane region" description="Helical" evidence="6">
    <location>
        <begin position="367"/>
        <end position="386"/>
    </location>
</feature>
<protein>
    <submittedName>
        <fullName evidence="8">Membrane protein, exporter</fullName>
    </submittedName>
</protein>
<name>A0A0F6YMZ4_9BACT</name>
<keyword evidence="3 6" id="KW-0812">Transmembrane</keyword>
<feature type="domain" description="Membrane transport protein MMPL" evidence="7">
    <location>
        <begin position="175"/>
        <end position="419"/>
    </location>
</feature>
<accession>A0A0F6YMZ4</accession>
<evidence type="ECO:0000256" key="6">
    <source>
        <dbReference type="SAM" id="Phobius"/>
    </source>
</evidence>
<evidence type="ECO:0000256" key="5">
    <source>
        <dbReference type="ARBA" id="ARBA00023136"/>
    </source>
</evidence>
<sequence length="780" mass="83894">MSIVLALVTAAIGVWAFHDLRVRHEISQFIPSSEDRELADVARQVIDSELSRTIVIAIRAEDEPTSIAAARTFADRLRTIEGVAWVRSGPPAEVERAFYELYFARRYAFFADTPEEARAHLSDDALRVAAVRLEREVTGPTAMLVRRVAQEDPLLAFLDHLRRLQGSAEGGPRVIDGQLVSQDGWALVLLASEAPSFDTARIGPLLDAIDRETRALIDAHGGSLRVEQAGVHRFARRAEHDIREDVQRISTLSTLGVVVLFLALYRGPRFLLLGGIPLAVGTVAATAACRLVFGSVHGITFAFGSSLLGVGIDYVSHYVNHHVLEPDARGPEATMRTIWPGLALGASTTIAGLAGLGWTAFPGMREMALFAAVGVTAALLSTRVMVPPWMPMRSEPPRITRAAADVAFRLWRRLQSHRAPFLALPIVALVIAAIGIPQLAWVDDIRALNQADPEWLAEDAAVRSRVAQGEAGRLVIATGRDDEEALARAERAFEALTRARDAGELRAFRSAHHLVRSIATQRGVDDAVRNAPALADRTITALEREGFVPSMFEPFRASLAAPAPEPLTYEALMASPIADLVRPFRVHLSSDRVAYLAFVEGVSDSAALRARLASLEGVAYFDQGEFLASAYREFRARTLELLAVGMLVVLGLCVARYRSVRLGLASVAPALLAAATALGVLGLLGEPANLMHLVGALLVLSMAEDFAVFLIESRDDPRGVATTMVGITVACITTVISFGLLAASTHPAMRALGLMASVGVGLALVFSPMALLLAGTRKPS</sequence>
<evidence type="ECO:0000313" key="8">
    <source>
        <dbReference type="EMBL" id="AKF11326.1"/>
    </source>
</evidence>
<keyword evidence="2" id="KW-1003">Cell membrane</keyword>
<feature type="transmembrane region" description="Helical" evidence="6">
    <location>
        <begin position="690"/>
        <end position="711"/>
    </location>
</feature>
<evidence type="ECO:0000256" key="4">
    <source>
        <dbReference type="ARBA" id="ARBA00022989"/>
    </source>
</evidence>
<evidence type="ECO:0000256" key="3">
    <source>
        <dbReference type="ARBA" id="ARBA00022692"/>
    </source>
</evidence>
<dbReference type="KEGG" id="samy:DB32_008475"/>
<feature type="transmembrane region" description="Helical" evidence="6">
    <location>
        <begin position="270"/>
        <end position="293"/>
    </location>
</feature>
<dbReference type="Gene3D" id="1.20.1640.10">
    <property type="entry name" value="Multidrug efflux transporter AcrB transmembrane domain"/>
    <property type="match status" value="2"/>
</dbReference>
<feature type="transmembrane region" description="Helical" evidence="6">
    <location>
        <begin position="638"/>
        <end position="655"/>
    </location>
</feature>
<dbReference type="AlphaFoldDB" id="A0A0F6YMZ4"/>
<feature type="transmembrane region" description="Helical" evidence="6">
    <location>
        <begin position="299"/>
        <end position="316"/>
    </location>
</feature>
<evidence type="ECO:0000256" key="1">
    <source>
        <dbReference type="ARBA" id="ARBA00004651"/>
    </source>
</evidence>
<keyword evidence="5 6" id="KW-0472">Membrane</keyword>
<dbReference type="InterPro" id="IPR004869">
    <property type="entry name" value="MMPL_dom"/>
</dbReference>
<reference evidence="8 9" key="1">
    <citation type="submission" date="2015-03" db="EMBL/GenBank/DDBJ databases">
        <title>Genome assembly of Sandaracinus amylolyticus DSM 53668.</title>
        <authorList>
            <person name="Sharma G."/>
            <person name="Subramanian S."/>
        </authorList>
    </citation>
    <scope>NUCLEOTIDE SEQUENCE [LARGE SCALE GENOMIC DNA]</scope>
    <source>
        <strain evidence="8 9">DSM 53668</strain>
    </source>
</reference>
<organism evidence="8 9">
    <name type="scientific">Sandaracinus amylolyticus</name>
    <dbReference type="NCBI Taxonomy" id="927083"/>
    <lineage>
        <taxon>Bacteria</taxon>
        <taxon>Pseudomonadati</taxon>
        <taxon>Myxococcota</taxon>
        <taxon>Polyangia</taxon>
        <taxon>Polyangiales</taxon>
        <taxon>Sandaracinaceae</taxon>
        <taxon>Sandaracinus</taxon>
    </lineage>
</organism>
<keyword evidence="4 6" id="KW-1133">Transmembrane helix</keyword>
<comment type="subcellular location">
    <subcellularLocation>
        <location evidence="1">Cell membrane</location>
        <topology evidence="1">Multi-pass membrane protein</topology>
    </subcellularLocation>
</comment>
<evidence type="ECO:0000313" key="9">
    <source>
        <dbReference type="Proteomes" id="UP000034883"/>
    </source>
</evidence>
<feature type="transmembrane region" description="Helical" evidence="6">
    <location>
        <begin position="419"/>
        <end position="441"/>
    </location>
</feature>
<feature type="transmembrane region" description="Helical" evidence="6">
    <location>
        <begin position="246"/>
        <end position="265"/>
    </location>
</feature>
<dbReference type="Proteomes" id="UP000034883">
    <property type="component" value="Chromosome"/>
</dbReference>
<feature type="transmembrane region" description="Helical" evidence="6">
    <location>
        <begin position="751"/>
        <end position="774"/>
    </location>
</feature>
<keyword evidence="9" id="KW-1185">Reference proteome</keyword>
<feature type="transmembrane region" description="Helical" evidence="6">
    <location>
        <begin position="662"/>
        <end position="684"/>
    </location>
</feature>
<feature type="transmembrane region" description="Helical" evidence="6">
    <location>
        <begin position="723"/>
        <end position="745"/>
    </location>
</feature>
<proteinExistence type="predicted"/>
<evidence type="ECO:0000256" key="2">
    <source>
        <dbReference type="ARBA" id="ARBA00022475"/>
    </source>
</evidence>
<dbReference type="PANTHER" id="PTHR33406:SF13">
    <property type="entry name" value="MEMBRANE PROTEIN YDFJ"/>
    <property type="match status" value="1"/>
</dbReference>
<dbReference type="InterPro" id="IPR050545">
    <property type="entry name" value="Mycobact_MmpL"/>
</dbReference>
<dbReference type="GO" id="GO:0005886">
    <property type="term" value="C:plasma membrane"/>
    <property type="evidence" value="ECO:0007669"/>
    <property type="project" value="UniProtKB-SubCell"/>
</dbReference>
<gene>
    <name evidence="8" type="ORF">DB32_008475</name>
</gene>
<feature type="transmembrane region" description="Helical" evidence="6">
    <location>
        <begin position="337"/>
        <end position="361"/>
    </location>
</feature>